<dbReference type="Proteomes" id="UP000524246">
    <property type="component" value="Unassembled WGS sequence"/>
</dbReference>
<protein>
    <recommendedName>
        <fullName evidence="1 3">Biotin carboxyl carrier protein of acetyl-CoA carboxylase</fullName>
    </recommendedName>
</protein>
<dbReference type="SUPFAM" id="SSF51230">
    <property type="entry name" value="Single hybrid motif"/>
    <property type="match status" value="1"/>
</dbReference>
<keyword evidence="3" id="KW-0443">Lipid metabolism</keyword>
<dbReference type="InterPro" id="IPR011053">
    <property type="entry name" value="Single_hybrid_motif"/>
</dbReference>
<dbReference type="AlphaFoldDB" id="A0A7X9FSG7"/>
<dbReference type="NCBIfam" id="TIGR00531">
    <property type="entry name" value="BCCP"/>
    <property type="match status" value="1"/>
</dbReference>
<keyword evidence="3" id="KW-0275">Fatty acid biosynthesis</keyword>
<proteinExistence type="predicted"/>
<evidence type="ECO:0000256" key="1">
    <source>
        <dbReference type="ARBA" id="ARBA00017562"/>
    </source>
</evidence>
<keyword evidence="2 3" id="KW-0092">Biotin</keyword>
<dbReference type="PROSITE" id="PS50968">
    <property type="entry name" value="BIOTINYL_LIPOYL"/>
    <property type="match status" value="1"/>
</dbReference>
<dbReference type="Pfam" id="PF00364">
    <property type="entry name" value="Biotin_lipoyl"/>
    <property type="match status" value="1"/>
</dbReference>
<dbReference type="InterPro" id="IPR001249">
    <property type="entry name" value="AcCoA_biotinCC"/>
</dbReference>
<dbReference type="GO" id="GO:0006633">
    <property type="term" value="P:fatty acid biosynthetic process"/>
    <property type="evidence" value="ECO:0007669"/>
    <property type="project" value="UniProtKB-UniPathway"/>
</dbReference>
<dbReference type="EMBL" id="JAAZON010000423">
    <property type="protein sequence ID" value="NMC63367.1"/>
    <property type="molecule type" value="Genomic_DNA"/>
</dbReference>
<sequence>MDTKELEKILRILKENDVHDFELENEGVRLRLSRGAKEIFAVTKSAAQSETVPLSSGQPYFIPAVAASPADDKDKEEALPQTIVPVESPIVGTFYSKPSPDAEPFVSEGQAVKRGQTLCIIEAMKIMNEIESPCNGKIVKILLGDGQVVEYGERLFLIDTAA</sequence>
<dbReference type="UniPathway" id="UPA00094"/>
<comment type="function">
    <text evidence="3">This protein is a component of the acetyl coenzyme A carboxylase complex; first, biotin carboxylase catalyzes the carboxylation of the carrier protein and then the transcarboxylase transfers the carboxyl group to form malonyl-CoA.</text>
</comment>
<gene>
    <name evidence="5" type="primary">accB</name>
    <name evidence="5" type="ORF">GYA55_09400</name>
</gene>
<accession>A0A7X9FSG7</accession>
<dbReference type="GO" id="GO:0003989">
    <property type="term" value="F:acetyl-CoA carboxylase activity"/>
    <property type="evidence" value="ECO:0007669"/>
    <property type="project" value="InterPro"/>
</dbReference>
<dbReference type="PANTHER" id="PTHR45266:SF3">
    <property type="entry name" value="OXALOACETATE DECARBOXYLASE ALPHA CHAIN"/>
    <property type="match status" value="1"/>
</dbReference>
<organism evidence="5 6">
    <name type="scientific">SAR324 cluster bacterium</name>
    <dbReference type="NCBI Taxonomy" id="2024889"/>
    <lineage>
        <taxon>Bacteria</taxon>
        <taxon>Deltaproteobacteria</taxon>
        <taxon>SAR324 cluster</taxon>
    </lineage>
</organism>
<dbReference type="CDD" id="cd06850">
    <property type="entry name" value="biotinyl_domain"/>
    <property type="match status" value="1"/>
</dbReference>
<dbReference type="InterPro" id="IPR000089">
    <property type="entry name" value="Biotin_lipoyl"/>
</dbReference>
<evidence type="ECO:0000256" key="2">
    <source>
        <dbReference type="ARBA" id="ARBA00023267"/>
    </source>
</evidence>
<feature type="domain" description="Lipoyl-binding" evidence="4">
    <location>
        <begin position="83"/>
        <end position="159"/>
    </location>
</feature>
<evidence type="ECO:0000313" key="6">
    <source>
        <dbReference type="Proteomes" id="UP000524246"/>
    </source>
</evidence>
<dbReference type="PANTHER" id="PTHR45266">
    <property type="entry name" value="OXALOACETATE DECARBOXYLASE ALPHA CHAIN"/>
    <property type="match status" value="1"/>
</dbReference>
<keyword evidence="3" id="KW-0276">Fatty acid metabolism</keyword>
<keyword evidence="3" id="KW-0444">Lipid biosynthesis</keyword>
<comment type="caution">
    <text evidence="5">The sequence shown here is derived from an EMBL/GenBank/DDBJ whole genome shotgun (WGS) entry which is preliminary data.</text>
</comment>
<reference evidence="5 6" key="1">
    <citation type="journal article" date="2020" name="Biotechnol. Biofuels">
        <title>New insights from the biogas microbiome by comprehensive genome-resolved metagenomics of nearly 1600 species originating from multiple anaerobic digesters.</title>
        <authorList>
            <person name="Campanaro S."/>
            <person name="Treu L."/>
            <person name="Rodriguez-R L.M."/>
            <person name="Kovalovszki A."/>
            <person name="Ziels R.M."/>
            <person name="Maus I."/>
            <person name="Zhu X."/>
            <person name="Kougias P.G."/>
            <person name="Basile A."/>
            <person name="Luo G."/>
            <person name="Schluter A."/>
            <person name="Konstantinidis K.T."/>
            <person name="Angelidaki I."/>
        </authorList>
    </citation>
    <scope>NUCLEOTIDE SEQUENCE [LARGE SCALE GENOMIC DNA]</scope>
    <source>
        <strain evidence="5">AS27yjCOA_65</strain>
    </source>
</reference>
<name>A0A7X9FSG7_9DELT</name>
<dbReference type="GO" id="GO:0009317">
    <property type="term" value="C:acetyl-CoA carboxylase complex"/>
    <property type="evidence" value="ECO:0007669"/>
    <property type="project" value="InterPro"/>
</dbReference>
<evidence type="ECO:0000313" key="5">
    <source>
        <dbReference type="EMBL" id="NMC63367.1"/>
    </source>
</evidence>
<dbReference type="Gene3D" id="2.40.50.100">
    <property type="match status" value="1"/>
</dbReference>
<evidence type="ECO:0000256" key="3">
    <source>
        <dbReference type="RuleBase" id="RU364072"/>
    </source>
</evidence>
<evidence type="ECO:0000259" key="4">
    <source>
        <dbReference type="PROSITE" id="PS50968"/>
    </source>
</evidence>
<dbReference type="PRINTS" id="PR01071">
    <property type="entry name" value="ACOABIOTINCC"/>
</dbReference>
<comment type="pathway">
    <text evidence="3">Lipid metabolism; fatty acid biosynthesis.</text>
</comment>
<dbReference type="InterPro" id="IPR050709">
    <property type="entry name" value="Biotin_Carboxyl_Carrier/Decarb"/>
</dbReference>